<dbReference type="GO" id="GO:0005829">
    <property type="term" value="C:cytosol"/>
    <property type="evidence" value="ECO:0007669"/>
    <property type="project" value="TreeGrafter"/>
</dbReference>
<feature type="domain" description="Flagellar basal-body/hook protein C-terminal" evidence="7">
    <location>
        <begin position="383"/>
        <end position="428"/>
    </location>
</feature>
<dbReference type="InterPro" id="IPR037925">
    <property type="entry name" value="FlgE/F/G-like"/>
</dbReference>
<name>A0YG82_9GAMM</name>
<dbReference type="InterPro" id="IPR020013">
    <property type="entry name" value="Flagellar_FlgE/F/G"/>
</dbReference>
<dbReference type="InterPro" id="IPR001444">
    <property type="entry name" value="Flag_bb_rod_N"/>
</dbReference>
<comment type="similarity">
    <text evidence="2 5">Belongs to the flagella basal body rod proteins family.</text>
</comment>
<evidence type="ECO:0000259" key="7">
    <source>
        <dbReference type="Pfam" id="PF06429"/>
    </source>
</evidence>
<evidence type="ECO:0000259" key="8">
    <source>
        <dbReference type="Pfam" id="PF07559"/>
    </source>
</evidence>
<evidence type="ECO:0000256" key="5">
    <source>
        <dbReference type="RuleBase" id="RU362116"/>
    </source>
</evidence>
<reference evidence="10 11" key="1">
    <citation type="journal article" date="2010" name="J. Bacteriol.">
        <title>Genome sequence of the oligotrophic marine Gammaproteobacterium HTCC2143, isolated from the Oregon Coast.</title>
        <authorList>
            <person name="Oh H.M."/>
            <person name="Kang I."/>
            <person name="Ferriera S."/>
            <person name="Giovannoni S.J."/>
            <person name="Cho J.C."/>
        </authorList>
    </citation>
    <scope>NUCLEOTIDE SEQUENCE [LARGE SCALE GENOMIC DNA]</scope>
    <source>
        <strain evidence="10 11">HTCC2143</strain>
    </source>
</reference>
<dbReference type="GO" id="GO:0009424">
    <property type="term" value="C:bacterial-type flagellum hook"/>
    <property type="evidence" value="ECO:0007669"/>
    <property type="project" value="TreeGrafter"/>
</dbReference>
<dbReference type="Gene3D" id="2.60.98.20">
    <property type="entry name" value="Flagellar hook protein FlgE"/>
    <property type="match status" value="1"/>
</dbReference>
<proteinExistence type="inferred from homology"/>
<dbReference type="Proteomes" id="UP000004931">
    <property type="component" value="Unassembled WGS sequence"/>
</dbReference>
<dbReference type="PANTHER" id="PTHR30435">
    <property type="entry name" value="FLAGELLAR PROTEIN"/>
    <property type="match status" value="1"/>
</dbReference>
<gene>
    <name evidence="10" type="ORF">GP2143_11062</name>
</gene>
<evidence type="ECO:0000256" key="2">
    <source>
        <dbReference type="ARBA" id="ARBA00009677"/>
    </source>
</evidence>
<dbReference type="EMBL" id="AAVT01000010">
    <property type="protein sequence ID" value="EAW30108.1"/>
    <property type="molecule type" value="Genomic_DNA"/>
</dbReference>
<dbReference type="Pfam" id="PF07559">
    <property type="entry name" value="FlgE_D2"/>
    <property type="match status" value="1"/>
</dbReference>
<dbReference type="eggNOG" id="COG1749">
    <property type="taxonomic scope" value="Bacteria"/>
</dbReference>
<dbReference type="InterPro" id="IPR037058">
    <property type="entry name" value="Falgellar_hook_FlgE_sf"/>
</dbReference>
<dbReference type="PANTHER" id="PTHR30435:SF1">
    <property type="entry name" value="FLAGELLAR HOOK PROTEIN FLGE"/>
    <property type="match status" value="1"/>
</dbReference>
<dbReference type="STRING" id="247633.GP2143_11062"/>
<keyword evidence="10" id="KW-0969">Cilium</keyword>
<dbReference type="GO" id="GO:0071978">
    <property type="term" value="P:bacterial-type flagellum-dependent swarming motility"/>
    <property type="evidence" value="ECO:0007669"/>
    <property type="project" value="TreeGrafter"/>
</dbReference>
<dbReference type="AlphaFoldDB" id="A0YG82"/>
<feature type="domain" description="Flagellar hook protein FlgE/F/G-like D1" evidence="9">
    <location>
        <begin position="82"/>
        <end position="124"/>
    </location>
</feature>
<comment type="function">
    <text evidence="5">A flexible structure which links the flagellar filament to the drive apparatus in the basal body.</text>
</comment>
<dbReference type="Pfam" id="PF06429">
    <property type="entry name" value="Flg_bbr_C"/>
    <property type="match status" value="1"/>
</dbReference>
<keyword evidence="10" id="KW-0966">Cell projection</keyword>
<dbReference type="Pfam" id="PF22692">
    <property type="entry name" value="LlgE_F_G_D1"/>
    <property type="match status" value="1"/>
</dbReference>
<evidence type="ECO:0000259" key="6">
    <source>
        <dbReference type="Pfam" id="PF00460"/>
    </source>
</evidence>
<feature type="domain" description="Flagellar basal body rod protein N-terminal" evidence="6">
    <location>
        <begin position="3"/>
        <end position="33"/>
    </location>
</feature>
<dbReference type="Pfam" id="PF00460">
    <property type="entry name" value="Flg_bb_rod"/>
    <property type="match status" value="1"/>
</dbReference>
<dbReference type="NCBIfam" id="TIGR03506">
    <property type="entry name" value="FlgEFG_subfam"/>
    <property type="match status" value="1"/>
</dbReference>
<evidence type="ECO:0000256" key="4">
    <source>
        <dbReference type="ARBA" id="ARBA00023143"/>
    </source>
</evidence>
<dbReference type="GO" id="GO:0009425">
    <property type="term" value="C:bacterial-type flagellum basal body"/>
    <property type="evidence" value="ECO:0007669"/>
    <property type="project" value="UniProtKB-SubCell"/>
</dbReference>
<organism evidence="10 11">
    <name type="scientific">marine gamma proteobacterium HTCC2143</name>
    <dbReference type="NCBI Taxonomy" id="247633"/>
    <lineage>
        <taxon>Bacteria</taxon>
        <taxon>Pseudomonadati</taxon>
        <taxon>Pseudomonadota</taxon>
        <taxon>Gammaproteobacteria</taxon>
        <taxon>Cellvibrionales</taxon>
        <taxon>Spongiibacteraceae</taxon>
        <taxon>BD1-7 clade</taxon>
    </lineage>
</organism>
<comment type="caution">
    <text evidence="10">The sequence shown here is derived from an EMBL/GenBank/DDBJ whole genome shotgun (WGS) entry which is preliminary data.</text>
</comment>
<keyword evidence="4 5" id="KW-0975">Bacterial flagellum</keyword>
<evidence type="ECO:0000259" key="9">
    <source>
        <dbReference type="Pfam" id="PF22692"/>
    </source>
</evidence>
<dbReference type="OrthoDB" id="8578401at2"/>
<feature type="domain" description="Flagellar hook protein FlgE D2" evidence="8">
    <location>
        <begin position="161"/>
        <end position="310"/>
    </location>
</feature>
<evidence type="ECO:0000256" key="3">
    <source>
        <dbReference type="ARBA" id="ARBA00019015"/>
    </source>
</evidence>
<dbReference type="NCBIfam" id="NF004238">
    <property type="entry name" value="PRK05682.1-1"/>
    <property type="match status" value="1"/>
</dbReference>
<accession>A0YG82</accession>
<dbReference type="SUPFAM" id="SSF117143">
    <property type="entry name" value="Flagellar hook protein flgE"/>
    <property type="match status" value="1"/>
</dbReference>
<sequence>MSFNTALSGLRAANTDLEVSGNNIANASTIGFKRSRAEFGDVYANSLVSGSNTTGSGVLVNSISQQFDQGNISFTDNSLDLAINGTGFFVVAESSGATAYTRAGYFGIDDEGYITNNSGSTLQGFLPTGTGSGVGGTPADLRVQSGDLAPSATSAVDLLFNLDARGDAPSISPFNPNDADTFNSSTSLTIFDSRGQAQVFSTFYEKTAVENVWNMHAYISDDAGNLQNVISPAGGAGGANPFFQLTFGTDGLLTGTNPTGLTIDNWNPQGSNQSSTNGSTAIASDFTINIGPSTQFGSDFSVAAVDQNGFATGKLTGLEINTTGEVFARYTNGEALILGQVAMALFSNEQGLNPLGETGWAQSFESGEPVVGAPLTGNLGGIQSGALEESNVDLSEELVRLIIAQRNFQANAKTIETADTVTQAIINIR</sequence>
<evidence type="ECO:0000313" key="10">
    <source>
        <dbReference type="EMBL" id="EAW30108.1"/>
    </source>
</evidence>
<dbReference type="InterPro" id="IPR053967">
    <property type="entry name" value="LlgE_F_G-like_D1"/>
</dbReference>
<evidence type="ECO:0000313" key="11">
    <source>
        <dbReference type="Proteomes" id="UP000004931"/>
    </source>
</evidence>
<keyword evidence="10" id="KW-0282">Flagellum</keyword>
<keyword evidence="11" id="KW-1185">Reference proteome</keyword>
<evidence type="ECO:0000256" key="1">
    <source>
        <dbReference type="ARBA" id="ARBA00004117"/>
    </source>
</evidence>
<protein>
    <recommendedName>
        <fullName evidence="3 5">Flagellar hook protein FlgE</fullName>
    </recommendedName>
</protein>
<dbReference type="InterPro" id="IPR011491">
    <property type="entry name" value="FlgE_D2"/>
</dbReference>
<dbReference type="InterPro" id="IPR010930">
    <property type="entry name" value="Flg_bb/hook_C_dom"/>
</dbReference>
<comment type="subcellular location">
    <subcellularLocation>
        <location evidence="1 5">Bacterial flagellum basal body</location>
    </subcellularLocation>
</comment>